<dbReference type="GO" id="GO:0008881">
    <property type="term" value="F:glutamate racemase activity"/>
    <property type="evidence" value="ECO:0007669"/>
    <property type="project" value="UniProtKB-UniRule"/>
</dbReference>
<keyword evidence="4 7" id="KW-0573">Peptidoglycan synthesis</keyword>
<dbReference type="GO" id="GO:0008360">
    <property type="term" value="P:regulation of cell shape"/>
    <property type="evidence" value="ECO:0007669"/>
    <property type="project" value="UniProtKB-KW"/>
</dbReference>
<feature type="binding site" evidence="7">
    <location>
        <begin position="78"/>
        <end position="79"/>
    </location>
    <ligand>
        <name>substrate</name>
    </ligand>
</feature>
<dbReference type="InterPro" id="IPR001920">
    <property type="entry name" value="Asp/Glu_race"/>
</dbReference>
<comment type="similarity">
    <text evidence="7">Belongs to the aspartate/glutamate racemases family.</text>
</comment>
<keyword evidence="6 7" id="KW-0961">Cell wall biogenesis/degradation</keyword>
<dbReference type="STRING" id="92947.BVG79_01717"/>
<dbReference type="GO" id="GO:0009252">
    <property type="term" value="P:peptidoglycan biosynthetic process"/>
    <property type="evidence" value="ECO:0007669"/>
    <property type="project" value="UniProtKB-UniRule"/>
</dbReference>
<sequence length="309" mass="33254">MIGVARGVMDFPPQGAYVVRKGRAAGRRCGPVWPMEGAAMAVGVFDSGLGGLTVLNAISQRLPDLPLVYFGDNAHAPYGVRTSDDIYNLTVAATQKLFDQGCDLVILACNTASAAALKRMQENWVPEGKRVLGVFVPLIEALTERQWGDNSPPHEVAVKHVALFATPATVASRAFQRELAFRAIGVDVEGQACGGVVDAIEEGDLILAEALVRSHVEALKRKMPRPDAAILGCTHYPLMEDIFRDALGEGVEVFSQAKLVAESLADYLARHPEMVGPGTESKFLTTGDPARVSTHAIQFLHRPINFQKA</sequence>
<dbReference type="HAMAP" id="MF_00258">
    <property type="entry name" value="Glu_racemase"/>
    <property type="match status" value="1"/>
</dbReference>
<evidence type="ECO:0000256" key="1">
    <source>
        <dbReference type="ARBA" id="ARBA00001602"/>
    </source>
</evidence>
<feature type="active site" description="Proton donor/acceptor" evidence="7">
    <location>
        <position position="109"/>
    </location>
</feature>
<dbReference type="EMBL" id="CP019937">
    <property type="protein sequence ID" value="ARO15061.1"/>
    <property type="molecule type" value="Genomic_DNA"/>
</dbReference>
<dbReference type="Pfam" id="PF01177">
    <property type="entry name" value="Asp_Glu_race"/>
    <property type="match status" value="1"/>
</dbReference>
<name>A0A1W6P0Y4_9RHOB</name>
<evidence type="ECO:0000256" key="2">
    <source>
        <dbReference type="ARBA" id="ARBA00013090"/>
    </source>
</evidence>
<comment type="catalytic activity">
    <reaction evidence="1 7">
        <text>L-glutamate = D-glutamate</text>
        <dbReference type="Rhea" id="RHEA:12813"/>
        <dbReference type="ChEBI" id="CHEBI:29985"/>
        <dbReference type="ChEBI" id="CHEBI:29986"/>
        <dbReference type="EC" id="5.1.1.3"/>
    </reaction>
</comment>
<dbReference type="InterPro" id="IPR018187">
    <property type="entry name" value="Asp/Glu_racemase_AS_1"/>
</dbReference>
<dbReference type="InterPro" id="IPR004391">
    <property type="entry name" value="Glu_race"/>
</dbReference>
<feature type="binding site" evidence="7">
    <location>
        <begin position="234"/>
        <end position="235"/>
    </location>
    <ligand>
        <name>substrate</name>
    </ligand>
</feature>
<dbReference type="Gene3D" id="3.40.50.1860">
    <property type="match status" value="2"/>
</dbReference>
<gene>
    <name evidence="7 8" type="primary">murI</name>
    <name evidence="8" type="ORF">BVG79_01717</name>
</gene>
<dbReference type="GO" id="GO:0071555">
    <property type="term" value="P:cell wall organization"/>
    <property type="evidence" value="ECO:0007669"/>
    <property type="project" value="UniProtKB-KW"/>
</dbReference>
<dbReference type="PANTHER" id="PTHR21198">
    <property type="entry name" value="GLUTAMATE RACEMASE"/>
    <property type="match status" value="1"/>
</dbReference>
<dbReference type="SUPFAM" id="SSF53681">
    <property type="entry name" value="Aspartate/glutamate racemase"/>
    <property type="match status" value="2"/>
</dbReference>
<evidence type="ECO:0000256" key="6">
    <source>
        <dbReference type="ARBA" id="ARBA00023316"/>
    </source>
</evidence>
<accession>A0A1W6P0Y4</accession>
<evidence type="ECO:0000256" key="4">
    <source>
        <dbReference type="ARBA" id="ARBA00022984"/>
    </source>
</evidence>
<dbReference type="AlphaFoldDB" id="A0A1W6P0Y4"/>
<feature type="active site" description="Proton donor/acceptor" evidence="7">
    <location>
        <position position="233"/>
    </location>
</feature>
<keyword evidence="5 7" id="KW-0413">Isomerase</keyword>
<proteinExistence type="inferred from homology"/>
<reference evidence="8 9" key="1">
    <citation type="submission" date="2017-02" db="EMBL/GenBank/DDBJ databases">
        <title>Ketogulonicigenium robustum SPU B003 Genome sequencing and assembly.</title>
        <authorList>
            <person name="Li Y."/>
            <person name="Liu L."/>
            <person name="Wang C."/>
            <person name="Zhang M."/>
            <person name="Zhang T."/>
            <person name="Zhang Y."/>
        </authorList>
    </citation>
    <scope>NUCLEOTIDE SEQUENCE [LARGE SCALE GENOMIC DNA]</scope>
    <source>
        <strain evidence="8 9">SPU_B003</strain>
    </source>
</reference>
<evidence type="ECO:0000256" key="7">
    <source>
        <dbReference type="HAMAP-Rule" id="MF_00258"/>
    </source>
</evidence>
<comment type="pathway">
    <text evidence="7">Cell wall biogenesis; peptidoglycan biosynthesis.</text>
</comment>
<evidence type="ECO:0000313" key="9">
    <source>
        <dbReference type="Proteomes" id="UP000242447"/>
    </source>
</evidence>
<protein>
    <recommendedName>
        <fullName evidence="2 7">Glutamate racemase</fullName>
        <ecNumber evidence="2 7">5.1.1.3</ecNumber>
    </recommendedName>
</protein>
<evidence type="ECO:0000313" key="8">
    <source>
        <dbReference type="EMBL" id="ARO15061.1"/>
    </source>
</evidence>
<feature type="binding site" evidence="7">
    <location>
        <begin position="46"/>
        <end position="47"/>
    </location>
    <ligand>
        <name>substrate</name>
    </ligand>
</feature>
<organism evidence="8 9">
    <name type="scientific">Ketogulonicigenium robustum</name>
    <dbReference type="NCBI Taxonomy" id="92947"/>
    <lineage>
        <taxon>Bacteria</taxon>
        <taxon>Pseudomonadati</taxon>
        <taxon>Pseudomonadota</taxon>
        <taxon>Alphaproteobacteria</taxon>
        <taxon>Rhodobacterales</taxon>
        <taxon>Roseobacteraceae</taxon>
        <taxon>Ketogulonicigenium</taxon>
    </lineage>
</organism>
<comment type="function">
    <text evidence="7">Provides the (R)-glutamate required for cell wall biosynthesis.</text>
</comment>
<keyword evidence="9" id="KW-1185">Reference proteome</keyword>
<dbReference type="EC" id="5.1.1.3" evidence="2 7"/>
<dbReference type="Proteomes" id="UP000242447">
    <property type="component" value="Chromosome"/>
</dbReference>
<evidence type="ECO:0000256" key="5">
    <source>
        <dbReference type="ARBA" id="ARBA00023235"/>
    </source>
</evidence>
<dbReference type="PANTHER" id="PTHR21198:SF2">
    <property type="entry name" value="GLUTAMATE RACEMASE"/>
    <property type="match status" value="1"/>
</dbReference>
<dbReference type="KEGG" id="kro:BVG79_01717"/>
<dbReference type="InterPro" id="IPR015942">
    <property type="entry name" value="Asp/Glu/hydantoin_racemase"/>
</dbReference>
<dbReference type="PROSITE" id="PS00923">
    <property type="entry name" value="ASP_GLU_RACEMASE_1"/>
    <property type="match status" value="1"/>
</dbReference>
<keyword evidence="3 7" id="KW-0133">Cell shape</keyword>
<feature type="binding site" evidence="7">
    <location>
        <begin position="110"/>
        <end position="111"/>
    </location>
    <ligand>
        <name>substrate</name>
    </ligand>
</feature>
<evidence type="ECO:0000256" key="3">
    <source>
        <dbReference type="ARBA" id="ARBA00022960"/>
    </source>
</evidence>
<dbReference type="UniPathway" id="UPA00219"/>